<evidence type="ECO:0000256" key="3">
    <source>
        <dbReference type="ARBA" id="ARBA00022989"/>
    </source>
</evidence>
<feature type="transmembrane region" description="Helical" evidence="5">
    <location>
        <begin position="96"/>
        <end position="120"/>
    </location>
</feature>
<feature type="transmembrane region" description="Helical" evidence="5">
    <location>
        <begin position="40"/>
        <end position="63"/>
    </location>
</feature>
<feature type="transmembrane region" description="Helical" evidence="5">
    <location>
        <begin position="69"/>
        <end position="89"/>
    </location>
</feature>
<comment type="subcellular location">
    <subcellularLocation>
        <location evidence="1">Membrane</location>
        <topology evidence="1">Multi-pass membrane protein</topology>
    </subcellularLocation>
</comment>
<keyword evidence="3 5" id="KW-1133">Transmembrane helix</keyword>
<dbReference type="GO" id="GO:0016020">
    <property type="term" value="C:membrane"/>
    <property type="evidence" value="ECO:0007669"/>
    <property type="project" value="UniProtKB-SubCell"/>
</dbReference>
<feature type="transmembrane region" description="Helical" evidence="5">
    <location>
        <begin position="195"/>
        <end position="221"/>
    </location>
</feature>
<evidence type="ECO:0000256" key="4">
    <source>
        <dbReference type="ARBA" id="ARBA00023136"/>
    </source>
</evidence>
<dbReference type="InterPro" id="IPR002657">
    <property type="entry name" value="BilAc:Na_symport/Acr3"/>
</dbReference>
<organism evidence="6 7">
    <name type="scientific">Chlorogloeopsis fritschii PCC 6912</name>
    <dbReference type="NCBI Taxonomy" id="211165"/>
    <lineage>
        <taxon>Bacteria</taxon>
        <taxon>Bacillati</taxon>
        <taxon>Cyanobacteriota</taxon>
        <taxon>Cyanophyceae</taxon>
        <taxon>Nostocales</taxon>
        <taxon>Chlorogloeopsidaceae</taxon>
        <taxon>Chlorogloeopsis</taxon>
    </lineage>
</organism>
<sequence length="292" mass="30999">MESNFLTAVFLPLALFIIMLGMGLTLTLNDFKQVLVYPKAVIIGLLAQLVMLPIVGFVIASIFSLSPDLAVGLMILAACPGGSTSNMITFLAGGDVALSITLTAVSSLITVFTIPLVVNLSMQSFLRESTTLQLPFLSTVLQIAVITIVPVSLGMLIKRYIPGFAKQADKSVKWLSLFFLAVVIAGVLLKERNNFVSFVIDVGWVTLALNVVSMALGFAIATLTRLSQQQATAITVEVGIQNGTLAIAIASAPTLLNSPTMAIPAAIYSLLMFVTGAGFAWWANRRSTLSKA</sequence>
<feature type="transmembrane region" description="Helical" evidence="5">
    <location>
        <begin position="140"/>
        <end position="160"/>
    </location>
</feature>
<dbReference type="InterPro" id="IPR038770">
    <property type="entry name" value="Na+/solute_symporter_sf"/>
</dbReference>
<comment type="caution">
    <text evidence="6">The sequence shown here is derived from an EMBL/GenBank/DDBJ whole genome shotgun (WGS) entry which is preliminary data.</text>
</comment>
<reference evidence="6 7" key="1">
    <citation type="journal article" date="2019" name="Genome Biol. Evol.">
        <title>Day and night: Metabolic profiles and evolutionary relationships of six axenic non-marine cyanobacteria.</title>
        <authorList>
            <person name="Will S.E."/>
            <person name="Henke P."/>
            <person name="Boedeker C."/>
            <person name="Huang S."/>
            <person name="Brinkmann H."/>
            <person name="Rohde M."/>
            <person name="Jarek M."/>
            <person name="Friedl T."/>
            <person name="Seufert S."/>
            <person name="Schumacher M."/>
            <person name="Overmann J."/>
            <person name="Neumann-Schaal M."/>
            <person name="Petersen J."/>
        </authorList>
    </citation>
    <scope>NUCLEOTIDE SEQUENCE [LARGE SCALE GENOMIC DNA]</scope>
    <source>
        <strain evidence="6 7">PCC 6912</strain>
    </source>
</reference>
<keyword evidence="2 5" id="KW-0812">Transmembrane</keyword>
<dbReference type="RefSeq" id="WP_016873214.1">
    <property type="nucleotide sequence ID" value="NZ_AJLN01000039.1"/>
</dbReference>
<dbReference type="OrthoDB" id="9806785at2"/>
<feature type="transmembrane region" description="Helical" evidence="5">
    <location>
        <begin position="172"/>
        <end position="189"/>
    </location>
</feature>
<evidence type="ECO:0000256" key="2">
    <source>
        <dbReference type="ARBA" id="ARBA00022692"/>
    </source>
</evidence>
<protein>
    <recommendedName>
        <fullName evidence="8">Transporter</fullName>
    </recommendedName>
</protein>
<dbReference type="EMBL" id="RSCJ01000058">
    <property type="protein sequence ID" value="RUR72109.1"/>
    <property type="molecule type" value="Genomic_DNA"/>
</dbReference>
<dbReference type="AlphaFoldDB" id="A0A3S1A8A7"/>
<evidence type="ECO:0000256" key="1">
    <source>
        <dbReference type="ARBA" id="ARBA00004141"/>
    </source>
</evidence>
<dbReference type="PANTHER" id="PTHR10361">
    <property type="entry name" value="SODIUM-BILE ACID COTRANSPORTER"/>
    <property type="match status" value="1"/>
</dbReference>
<evidence type="ECO:0008006" key="8">
    <source>
        <dbReference type="Google" id="ProtNLM"/>
    </source>
</evidence>
<evidence type="ECO:0000256" key="5">
    <source>
        <dbReference type="SAM" id="Phobius"/>
    </source>
</evidence>
<dbReference type="Gene3D" id="1.20.1530.20">
    <property type="match status" value="1"/>
</dbReference>
<dbReference type="PANTHER" id="PTHR10361:SF24">
    <property type="entry name" value="P3 PROTEIN"/>
    <property type="match status" value="1"/>
</dbReference>
<dbReference type="STRING" id="211165.GCA_000317285_00642"/>
<feature type="transmembrane region" description="Helical" evidence="5">
    <location>
        <begin position="6"/>
        <end position="28"/>
    </location>
</feature>
<proteinExistence type="predicted"/>
<evidence type="ECO:0000313" key="6">
    <source>
        <dbReference type="EMBL" id="RUR72109.1"/>
    </source>
</evidence>
<gene>
    <name evidence="6" type="ORF">PCC6912_65200</name>
</gene>
<keyword evidence="7" id="KW-1185">Reference proteome</keyword>
<accession>A0A3S1A8A7</accession>
<feature type="transmembrane region" description="Helical" evidence="5">
    <location>
        <begin position="262"/>
        <end position="283"/>
    </location>
</feature>
<dbReference type="InterPro" id="IPR004710">
    <property type="entry name" value="Bilac:Na_transpt"/>
</dbReference>
<dbReference type="Proteomes" id="UP000268857">
    <property type="component" value="Unassembled WGS sequence"/>
</dbReference>
<name>A0A3S1A8A7_CHLFR</name>
<dbReference type="Pfam" id="PF01758">
    <property type="entry name" value="SBF"/>
    <property type="match status" value="1"/>
</dbReference>
<keyword evidence="4 5" id="KW-0472">Membrane</keyword>
<evidence type="ECO:0000313" key="7">
    <source>
        <dbReference type="Proteomes" id="UP000268857"/>
    </source>
</evidence>